<name>A0A069QGU3_HOYLO</name>
<protein>
    <submittedName>
        <fullName evidence="1">Uncharacterized protein</fullName>
    </submittedName>
</protein>
<dbReference type="AlphaFoldDB" id="A0A069QGU3"/>
<dbReference type="HOGENOM" id="CLU_2918839_0_0_10"/>
<evidence type="ECO:0000313" key="1">
    <source>
        <dbReference type="EMBL" id="KDR51234.1"/>
    </source>
</evidence>
<accession>A0A069QGU3</accession>
<dbReference type="EMBL" id="JNGW01000117">
    <property type="protein sequence ID" value="KDR51234.1"/>
    <property type="molecule type" value="Genomic_DNA"/>
</dbReference>
<gene>
    <name evidence="1" type="ORF">HMPREF1991_02686</name>
</gene>
<sequence length="61" mass="7155">MFVKHGQARKLANFFVCLPNCQSSNIIYPHATFYKLFAITTQYINSFIQDKKPYLLSKHKT</sequence>
<evidence type="ECO:0000313" key="2">
    <source>
        <dbReference type="Proteomes" id="UP000027442"/>
    </source>
</evidence>
<organism evidence="1 2">
    <name type="scientific">Hoylesella loescheii DSM 19665 = JCM 12249 = ATCC 15930</name>
    <dbReference type="NCBI Taxonomy" id="1122985"/>
    <lineage>
        <taxon>Bacteria</taxon>
        <taxon>Pseudomonadati</taxon>
        <taxon>Bacteroidota</taxon>
        <taxon>Bacteroidia</taxon>
        <taxon>Bacteroidales</taxon>
        <taxon>Prevotellaceae</taxon>
        <taxon>Hoylesella</taxon>
    </lineage>
</organism>
<dbReference type="Proteomes" id="UP000027442">
    <property type="component" value="Unassembled WGS sequence"/>
</dbReference>
<reference evidence="1 2" key="1">
    <citation type="submission" date="2013-08" db="EMBL/GenBank/DDBJ databases">
        <authorList>
            <person name="Weinstock G."/>
            <person name="Sodergren E."/>
            <person name="Wylie T."/>
            <person name="Fulton L."/>
            <person name="Fulton R."/>
            <person name="Fronick C."/>
            <person name="O'Laughlin M."/>
            <person name="Godfrey J."/>
            <person name="Miner T."/>
            <person name="Herter B."/>
            <person name="Appelbaum E."/>
            <person name="Cordes M."/>
            <person name="Lek S."/>
            <person name="Wollam A."/>
            <person name="Pepin K.H."/>
            <person name="Palsikar V.B."/>
            <person name="Mitreva M."/>
            <person name="Wilson R.K."/>
        </authorList>
    </citation>
    <scope>NUCLEOTIDE SEQUENCE [LARGE SCALE GENOMIC DNA]</scope>
    <source>
        <strain evidence="1 2">ATCC 15930</strain>
    </source>
</reference>
<proteinExistence type="predicted"/>
<dbReference type="PATRIC" id="fig|1122985.7.peg.2784"/>
<comment type="caution">
    <text evidence="1">The sequence shown here is derived from an EMBL/GenBank/DDBJ whole genome shotgun (WGS) entry which is preliminary data.</text>
</comment>
<keyword evidence="2" id="KW-1185">Reference proteome</keyword>